<dbReference type="RefSeq" id="WP_252458276.1">
    <property type="nucleotide sequence ID" value="NZ_JAMHFX010000032.1"/>
</dbReference>
<feature type="chain" id="PRO_5043319130" evidence="6">
    <location>
        <begin position="27"/>
        <end position="246"/>
    </location>
</feature>
<keyword evidence="5" id="KW-0143">Chaperone</keyword>
<evidence type="ECO:0000256" key="5">
    <source>
        <dbReference type="ARBA" id="ARBA00023186"/>
    </source>
</evidence>
<feature type="signal peptide" evidence="6">
    <location>
        <begin position="1"/>
        <end position="26"/>
    </location>
</feature>
<name>A0AAW5HAW7_PSEPU</name>
<evidence type="ECO:0000259" key="8">
    <source>
        <dbReference type="Pfam" id="PF02753"/>
    </source>
</evidence>
<sequence length="246" mass="26963">MPSISTCMRAGACLLALLGCLNYAHAALTLSNSRIVHESDKNSSSVTVGNPSKKPYAAQAWVNTEADDTTTAVPLIASPALFRIAPGDEQSVQINRLPNDLPQDRESLFFFNLQEIPQVDTDSERNGLNIALRTRIKLFYRPSQLKGNPQVHLKDLKWSVQRIEGKQHLVVDNPSPFHFTFGLLEVSGNGKTEQLKGREMLRPFDRQTFPLASTTAVANLSVTFTTISDYGGSTPAITQPLLTATP</sequence>
<dbReference type="AlphaFoldDB" id="A0AAW5HAW7"/>
<dbReference type="PANTHER" id="PTHR30251">
    <property type="entry name" value="PILUS ASSEMBLY CHAPERONE"/>
    <property type="match status" value="1"/>
</dbReference>
<evidence type="ECO:0000313" key="10">
    <source>
        <dbReference type="Proteomes" id="UP001202943"/>
    </source>
</evidence>
<reference evidence="9" key="2">
    <citation type="submission" date="2023-08" db="EMBL/GenBank/DDBJ databases">
        <title>Isolation, Identification, Denitrification Characteristics of A Highly Efficient Aerobic Denitrifying Bacterial Strain DS2.</title>
        <authorList>
            <person name="Wang H."/>
        </authorList>
    </citation>
    <scope>NUCLEOTIDE SEQUENCE</scope>
    <source>
        <strain evidence="9">DS2</strain>
    </source>
</reference>
<dbReference type="PRINTS" id="PR00969">
    <property type="entry name" value="CHAPERONPILI"/>
</dbReference>
<feature type="domain" description="Pili assembly chaperone N-terminal" evidence="7">
    <location>
        <begin position="28"/>
        <end position="145"/>
    </location>
</feature>
<dbReference type="Gene3D" id="2.60.40.10">
    <property type="entry name" value="Immunoglobulins"/>
    <property type="match status" value="2"/>
</dbReference>
<protein>
    <submittedName>
        <fullName evidence="9">Molecular chaperone</fullName>
    </submittedName>
</protein>
<comment type="similarity">
    <text evidence="2">Belongs to the periplasmic pilus chaperone family.</text>
</comment>
<evidence type="ECO:0000256" key="4">
    <source>
        <dbReference type="ARBA" id="ARBA00022764"/>
    </source>
</evidence>
<dbReference type="Pfam" id="PF00345">
    <property type="entry name" value="PapD_N"/>
    <property type="match status" value="1"/>
</dbReference>
<dbReference type="InterPro" id="IPR013783">
    <property type="entry name" value="Ig-like_fold"/>
</dbReference>
<comment type="subcellular location">
    <subcellularLocation>
        <location evidence="1">Periplasm</location>
    </subcellularLocation>
</comment>
<dbReference type="PANTHER" id="PTHR30251:SF6">
    <property type="entry name" value="FIMBRIAL CHAPERONE YFCS-RELATED"/>
    <property type="match status" value="1"/>
</dbReference>
<dbReference type="GO" id="GO:0030288">
    <property type="term" value="C:outer membrane-bounded periplasmic space"/>
    <property type="evidence" value="ECO:0007669"/>
    <property type="project" value="InterPro"/>
</dbReference>
<dbReference type="Proteomes" id="UP001202943">
    <property type="component" value="Unassembled WGS sequence"/>
</dbReference>
<dbReference type="GO" id="GO:0071555">
    <property type="term" value="P:cell wall organization"/>
    <property type="evidence" value="ECO:0007669"/>
    <property type="project" value="InterPro"/>
</dbReference>
<keyword evidence="4" id="KW-0574">Periplasm</keyword>
<dbReference type="InterPro" id="IPR016147">
    <property type="entry name" value="Pili_assmbl_chaperone_N"/>
</dbReference>
<dbReference type="InterPro" id="IPR016148">
    <property type="entry name" value="Pili_assmbl_chaperone_C"/>
</dbReference>
<reference evidence="9" key="1">
    <citation type="submission" date="2022-05" db="EMBL/GenBank/DDBJ databases">
        <authorList>
            <person name="Yi M."/>
        </authorList>
    </citation>
    <scope>NUCLEOTIDE SEQUENCE</scope>
    <source>
        <strain evidence="9">DS2</strain>
    </source>
</reference>
<dbReference type="EMBL" id="JAMHFX010000032">
    <property type="protein sequence ID" value="MCO1619056.1"/>
    <property type="molecule type" value="Genomic_DNA"/>
</dbReference>
<evidence type="ECO:0000256" key="1">
    <source>
        <dbReference type="ARBA" id="ARBA00004418"/>
    </source>
</evidence>
<evidence type="ECO:0000256" key="2">
    <source>
        <dbReference type="ARBA" id="ARBA00007399"/>
    </source>
</evidence>
<gene>
    <name evidence="9" type="ORF">M8C81_00385</name>
</gene>
<evidence type="ECO:0000256" key="3">
    <source>
        <dbReference type="ARBA" id="ARBA00022729"/>
    </source>
</evidence>
<dbReference type="InterPro" id="IPR036316">
    <property type="entry name" value="Pili_assmbl_chap_C_dom_sf"/>
</dbReference>
<evidence type="ECO:0000256" key="6">
    <source>
        <dbReference type="SAM" id="SignalP"/>
    </source>
</evidence>
<keyword evidence="3 6" id="KW-0732">Signal</keyword>
<accession>A0AAW5HAW7</accession>
<dbReference type="InterPro" id="IPR008962">
    <property type="entry name" value="PapD-like_sf"/>
</dbReference>
<dbReference type="SUPFAM" id="SSF49354">
    <property type="entry name" value="PapD-like"/>
    <property type="match status" value="1"/>
</dbReference>
<comment type="caution">
    <text evidence="9">The sequence shown here is derived from an EMBL/GenBank/DDBJ whole genome shotgun (WGS) entry which is preliminary data.</text>
</comment>
<organism evidence="9 10">
    <name type="scientific">Pseudomonas putida</name>
    <name type="common">Arthrobacter siderocapsulatus</name>
    <dbReference type="NCBI Taxonomy" id="303"/>
    <lineage>
        <taxon>Bacteria</taxon>
        <taxon>Pseudomonadati</taxon>
        <taxon>Pseudomonadota</taxon>
        <taxon>Gammaproteobacteria</taxon>
        <taxon>Pseudomonadales</taxon>
        <taxon>Pseudomonadaceae</taxon>
        <taxon>Pseudomonas</taxon>
    </lineage>
</organism>
<proteinExistence type="inferred from homology"/>
<dbReference type="Pfam" id="PF02753">
    <property type="entry name" value="PapD_C"/>
    <property type="match status" value="1"/>
</dbReference>
<evidence type="ECO:0000313" key="9">
    <source>
        <dbReference type="EMBL" id="MCO1619056.1"/>
    </source>
</evidence>
<dbReference type="SUPFAM" id="SSF49584">
    <property type="entry name" value="Periplasmic chaperone C-domain"/>
    <property type="match status" value="1"/>
</dbReference>
<feature type="domain" description="Pili assembly chaperone C-terminal" evidence="8">
    <location>
        <begin position="171"/>
        <end position="234"/>
    </location>
</feature>
<evidence type="ECO:0000259" key="7">
    <source>
        <dbReference type="Pfam" id="PF00345"/>
    </source>
</evidence>
<dbReference type="InterPro" id="IPR001829">
    <property type="entry name" value="Pili_assmbl_chaperone_bac"/>
</dbReference>
<dbReference type="InterPro" id="IPR050643">
    <property type="entry name" value="Periplasmic_pilus_chap"/>
</dbReference>